<organism evidence="4 5">
    <name type="scientific">Vagococcus fessus</name>
    <dbReference type="NCBI Taxonomy" id="120370"/>
    <lineage>
        <taxon>Bacteria</taxon>
        <taxon>Bacillati</taxon>
        <taxon>Bacillota</taxon>
        <taxon>Bacilli</taxon>
        <taxon>Lactobacillales</taxon>
        <taxon>Enterococcaceae</taxon>
        <taxon>Vagococcus</taxon>
    </lineage>
</organism>
<comment type="caution">
    <text evidence="4">The sequence shown here is derived from an EMBL/GenBank/DDBJ whole genome shotgun (WGS) entry which is preliminary data.</text>
</comment>
<evidence type="ECO:0000256" key="2">
    <source>
        <dbReference type="ARBA" id="ARBA00022801"/>
    </source>
</evidence>
<dbReference type="InterPro" id="IPR052193">
    <property type="entry name" value="Peptidase_C59"/>
</dbReference>
<keyword evidence="5" id="KW-1185">Reference proteome</keyword>
<accession>A0A430A6L1</accession>
<dbReference type="AlphaFoldDB" id="A0A430A6L1"/>
<feature type="domain" description="Choloylglycine hydrolase/NAAA C-terminal" evidence="3">
    <location>
        <begin position="2"/>
        <end position="314"/>
    </location>
</feature>
<sequence>MCTSIRIISKEGKVIFGRTQEYMLPLPYVGVNVPKGTYLTNTMTPIEFKHQAVGVCYDGEPFGVEGILFADGMNSAGIGASMQYFSDYCVYGKEEVIVAQGKKAYRGEEFVTWVLATIGSIDELIEKLETEIDLCDKLNNLGKSDPLHFNVTDSYGRSVVIEHTSETGGFDIHENEVGTMTNHPTYDWHLTNLSNYAGMQTPLLKEVVLGKATVPSAGKGSGMFGLPGDFTSASRFVRATYLNNLSNTVTHDKGIDKFFHIMNQFDIPDGVFDLQDGTDYVYHTQYTSAYDLANKEMYVSMNGNRQLQKIEMVEVECLKKYKFKMTQSIDVISN</sequence>
<dbReference type="GO" id="GO:0016787">
    <property type="term" value="F:hydrolase activity"/>
    <property type="evidence" value="ECO:0007669"/>
    <property type="project" value="UniProtKB-KW"/>
</dbReference>
<dbReference type="Pfam" id="PF02275">
    <property type="entry name" value="CBAH"/>
    <property type="match status" value="1"/>
</dbReference>
<dbReference type="RefSeq" id="WP_126832194.1">
    <property type="nucleotide sequence ID" value="NZ_CBCRYB010000014.1"/>
</dbReference>
<evidence type="ECO:0000259" key="3">
    <source>
        <dbReference type="Pfam" id="PF02275"/>
    </source>
</evidence>
<dbReference type="SUPFAM" id="SSF56235">
    <property type="entry name" value="N-terminal nucleophile aminohydrolases (Ntn hydrolases)"/>
    <property type="match status" value="1"/>
</dbReference>
<reference evidence="4 5" key="1">
    <citation type="submission" date="2017-05" db="EMBL/GenBank/DDBJ databases">
        <title>Vagococcus spp. assemblies.</title>
        <authorList>
            <person name="Gulvik C.A."/>
        </authorList>
    </citation>
    <scope>NUCLEOTIDE SEQUENCE [LARGE SCALE GENOMIC DNA]</scope>
    <source>
        <strain evidence="4 5">CCUG 41755</strain>
    </source>
</reference>
<dbReference type="EMBL" id="NGJY01000003">
    <property type="protein sequence ID" value="RSU02488.1"/>
    <property type="molecule type" value="Genomic_DNA"/>
</dbReference>
<evidence type="ECO:0000256" key="1">
    <source>
        <dbReference type="ARBA" id="ARBA00006625"/>
    </source>
</evidence>
<dbReference type="PANTHER" id="PTHR35527:SF2">
    <property type="entry name" value="HYDROLASE"/>
    <property type="match status" value="1"/>
</dbReference>
<evidence type="ECO:0000313" key="5">
    <source>
        <dbReference type="Proteomes" id="UP000287101"/>
    </source>
</evidence>
<dbReference type="Gene3D" id="3.60.60.10">
    <property type="entry name" value="Penicillin V Acylase, Chain A"/>
    <property type="match status" value="1"/>
</dbReference>
<dbReference type="InterPro" id="IPR029055">
    <property type="entry name" value="Ntn_hydrolases_N"/>
</dbReference>
<protein>
    <recommendedName>
        <fullName evidence="3">Choloylglycine hydrolase/NAAA C-terminal domain-containing protein</fullName>
    </recommendedName>
</protein>
<dbReference type="Proteomes" id="UP000287101">
    <property type="component" value="Unassembled WGS sequence"/>
</dbReference>
<dbReference type="InterPro" id="IPR029132">
    <property type="entry name" value="CBAH/NAAA_C"/>
</dbReference>
<keyword evidence="2" id="KW-0378">Hydrolase</keyword>
<dbReference type="OrthoDB" id="9794717at2"/>
<gene>
    <name evidence="4" type="ORF">CBF31_08965</name>
</gene>
<dbReference type="PANTHER" id="PTHR35527">
    <property type="entry name" value="CHOLOYLGLYCINE HYDROLASE"/>
    <property type="match status" value="1"/>
</dbReference>
<proteinExistence type="inferred from homology"/>
<evidence type="ECO:0000313" key="4">
    <source>
        <dbReference type="EMBL" id="RSU02488.1"/>
    </source>
</evidence>
<name>A0A430A6L1_9ENTE</name>
<comment type="similarity">
    <text evidence="1">Belongs to the peptidase C59 family.</text>
</comment>